<dbReference type="InterPro" id="IPR012337">
    <property type="entry name" value="RNaseH-like_sf"/>
</dbReference>
<accession>A0A4C1V633</accession>
<dbReference type="Gene3D" id="3.30.420.10">
    <property type="entry name" value="Ribonuclease H-like superfamily/Ribonuclease H"/>
    <property type="match status" value="1"/>
</dbReference>
<evidence type="ECO:0008006" key="3">
    <source>
        <dbReference type="Google" id="ProtNLM"/>
    </source>
</evidence>
<dbReference type="PANTHER" id="PTHR47331:SF1">
    <property type="entry name" value="GAG-LIKE PROTEIN"/>
    <property type="match status" value="1"/>
</dbReference>
<proteinExistence type="predicted"/>
<sequence length="118" mass="13780">MQKFVMNYCKRENPQYDWKRFKKATPPEPTTGDHPRCRLAYHHHPFTFVGFDYFGPFSVTTGRQYQNRYVALFTCLRTRDVHLEVAANLTADSAVLALRRMIARRGCPTEIYSDNGTN</sequence>
<dbReference type="AlphaFoldDB" id="A0A4C1V633"/>
<dbReference type="InterPro" id="IPR036397">
    <property type="entry name" value="RNaseH_sf"/>
</dbReference>
<dbReference type="OrthoDB" id="8958038at2759"/>
<evidence type="ECO:0000313" key="1">
    <source>
        <dbReference type="EMBL" id="GBP33697.1"/>
    </source>
</evidence>
<comment type="caution">
    <text evidence="1">The sequence shown here is derived from an EMBL/GenBank/DDBJ whole genome shotgun (WGS) entry which is preliminary data.</text>
</comment>
<dbReference type="STRING" id="151549.A0A4C1V633"/>
<keyword evidence="2" id="KW-1185">Reference proteome</keyword>
<dbReference type="GO" id="GO:0003676">
    <property type="term" value="F:nucleic acid binding"/>
    <property type="evidence" value="ECO:0007669"/>
    <property type="project" value="InterPro"/>
</dbReference>
<dbReference type="EMBL" id="BGZK01000278">
    <property type="protein sequence ID" value="GBP33697.1"/>
    <property type="molecule type" value="Genomic_DNA"/>
</dbReference>
<name>A0A4C1V633_EUMVA</name>
<dbReference type="SUPFAM" id="SSF53098">
    <property type="entry name" value="Ribonuclease H-like"/>
    <property type="match status" value="1"/>
</dbReference>
<organism evidence="1 2">
    <name type="scientific">Eumeta variegata</name>
    <name type="common">Bagworm moth</name>
    <name type="synonym">Eumeta japonica</name>
    <dbReference type="NCBI Taxonomy" id="151549"/>
    <lineage>
        <taxon>Eukaryota</taxon>
        <taxon>Metazoa</taxon>
        <taxon>Ecdysozoa</taxon>
        <taxon>Arthropoda</taxon>
        <taxon>Hexapoda</taxon>
        <taxon>Insecta</taxon>
        <taxon>Pterygota</taxon>
        <taxon>Neoptera</taxon>
        <taxon>Endopterygota</taxon>
        <taxon>Lepidoptera</taxon>
        <taxon>Glossata</taxon>
        <taxon>Ditrysia</taxon>
        <taxon>Tineoidea</taxon>
        <taxon>Psychidae</taxon>
        <taxon>Oiketicinae</taxon>
        <taxon>Eumeta</taxon>
    </lineage>
</organism>
<dbReference type="Proteomes" id="UP000299102">
    <property type="component" value="Unassembled WGS sequence"/>
</dbReference>
<evidence type="ECO:0000313" key="2">
    <source>
        <dbReference type="Proteomes" id="UP000299102"/>
    </source>
</evidence>
<dbReference type="PANTHER" id="PTHR47331">
    <property type="entry name" value="PHD-TYPE DOMAIN-CONTAINING PROTEIN"/>
    <property type="match status" value="1"/>
</dbReference>
<protein>
    <recommendedName>
        <fullName evidence="3">Integrase catalytic domain-containing protein</fullName>
    </recommendedName>
</protein>
<gene>
    <name evidence="1" type="ORF">EVAR_17023_1</name>
</gene>
<reference evidence="1 2" key="1">
    <citation type="journal article" date="2019" name="Commun. Biol.">
        <title>The bagworm genome reveals a unique fibroin gene that provides high tensile strength.</title>
        <authorList>
            <person name="Kono N."/>
            <person name="Nakamura H."/>
            <person name="Ohtoshi R."/>
            <person name="Tomita M."/>
            <person name="Numata K."/>
            <person name="Arakawa K."/>
        </authorList>
    </citation>
    <scope>NUCLEOTIDE SEQUENCE [LARGE SCALE GENOMIC DNA]</scope>
</reference>